<evidence type="ECO:0000256" key="1">
    <source>
        <dbReference type="SAM" id="MobiDB-lite"/>
    </source>
</evidence>
<gene>
    <name evidence="2" type="ORF">PEVE_00014866</name>
</gene>
<feature type="region of interest" description="Disordered" evidence="1">
    <location>
        <begin position="1"/>
        <end position="94"/>
    </location>
</feature>
<comment type="caution">
    <text evidence="2">The sequence shown here is derived from an EMBL/GenBank/DDBJ whole genome shotgun (WGS) entry which is preliminary data.</text>
</comment>
<feature type="compositionally biased region" description="Basic residues" evidence="1">
    <location>
        <begin position="25"/>
        <end position="37"/>
    </location>
</feature>
<dbReference type="Proteomes" id="UP001159427">
    <property type="component" value="Unassembled WGS sequence"/>
</dbReference>
<protein>
    <submittedName>
        <fullName evidence="2">Uncharacterized protein</fullName>
    </submittedName>
</protein>
<dbReference type="EMBL" id="CALNXI010000213">
    <property type="protein sequence ID" value="CAH3022294.1"/>
    <property type="molecule type" value="Genomic_DNA"/>
</dbReference>
<evidence type="ECO:0000313" key="2">
    <source>
        <dbReference type="EMBL" id="CAH3022294.1"/>
    </source>
</evidence>
<reference evidence="2 3" key="1">
    <citation type="submission" date="2022-05" db="EMBL/GenBank/DDBJ databases">
        <authorList>
            <consortium name="Genoscope - CEA"/>
            <person name="William W."/>
        </authorList>
    </citation>
    <scope>NUCLEOTIDE SEQUENCE [LARGE SCALE GENOMIC DNA]</scope>
</reference>
<proteinExistence type="predicted"/>
<organism evidence="2 3">
    <name type="scientific">Porites evermanni</name>
    <dbReference type="NCBI Taxonomy" id="104178"/>
    <lineage>
        <taxon>Eukaryota</taxon>
        <taxon>Metazoa</taxon>
        <taxon>Cnidaria</taxon>
        <taxon>Anthozoa</taxon>
        <taxon>Hexacorallia</taxon>
        <taxon>Scleractinia</taxon>
        <taxon>Fungiina</taxon>
        <taxon>Poritidae</taxon>
        <taxon>Porites</taxon>
    </lineage>
</organism>
<feature type="compositionally biased region" description="Low complexity" evidence="1">
    <location>
        <begin position="81"/>
        <end position="91"/>
    </location>
</feature>
<evidence type="ECO:0000313" key="3">
    <source>
        <dbReference type="Proteomes" id="UP001159427"/>
    </source>
</evidence>
<feature type="non-terminal residue" evidence="2">
    <location>
        <position position="1"/>
    </location>
</feature>
<accession>A0ABN8LYU4</accession>
<name>A0ABN8LYU4_9CNID</name>
<keyword evidence="3" id="KW-1185">Reference proteome</keyword>
<sequence>LSHRKTVYTTVGRSERRWSSDPLRGKRRPGSKRHPRPKTTYIDSTNFDPESPYRPQAVDADSTYFDPESSYRPQALDGVKPTKSSTSSCPTEIPPHVVEKMKTKSYHFIGVDAFLSK</sequence>